<dbReference type="VEuPathDB" id="AmoebaDB:EIN_247160"/>
<dbReference type="EMBL" id="KB206169">
    <property type="protein sequence ID" value="ELP94822.1"/>
    <property type="molecule type" value="Genomic_DNA"/>
</dbReference>
<dbReference type="InterPro" id="IPR017907">
    <property type="entry name" value="Znf_RING_CS"/>
</dbReference>
<keyword evidence="3" id="KW-0862">Zinc</keyword>
<dbReference type="GeneID" id="14893789"/>
<feature type="domain" description="RING-type" evidence="6">
    <location>
        <begin position="151"/>
        <end position="191"/>
    </location>
</feature>
<dbReference type="KEGG" id="eiv:EIN_247160"/>
<dbReference type="OrthoDB" id="6105938at2759"/>
<evidence type="ECO:0000259" key="6">
    <source>
        <dbReference type="PROSITE" id="PS50089"/>
    </source>
</evidence>
<dbReference type="SMART" id="SM00184">
    <property type="entry name" value="RING"/>
    <property type="match status" value="1"/>
</dbReference>
<dbReference type="PANTHER" id="PTHR23041">
    <property type="entry name" value="RING FINGER DOMAIN-CONTAINING"/>
    <property type="match status" value="1"/>
</dbReference>
<sequence length="204" mass="22999">MSTNTNEVEIVPDDKVVIDLTGENDTSAINIDGTEGNVTAHPVGDIPQHEVLTNNAITISSQATQQFPLRTHPQRRQFLPTVNRLYMRPSYVRRTDSDDDDDDVAYGGTTQENREDWQKEIEKMRGVDEGQNGKERNKEERANKVVEGIVCPICYQTTKDVQTTKCGHLFCSECLEVLLNTQGVHYCPICRSKISKSSSHKIFL</sequence>
<dbReference type="GO" id="GO:0008270">
    <property type="term" value="F:zinc ion binding"/>
    <property type="evidence" value="ECO:0007669"/>
    <property type="project" value="UniProtKB-KW"/>
</dbReference>
<keyword evidence="8" id="KW-1185">Reference proteome</keyword>
<dbReference type="PROSITE" id="PS50089">
    <property type="entry name" value="ZF_RING_2"/>
    <property type="match status" value="1"/>
</dbReference>
<dbReference type="PROSITE" id="PS00518">
    <property type="entry name" value="ZF_RING_1"/>
    <property type="match status" value="1"/>
</dbReference>
<name>A0A0A1UH73_ENTIV</name>
<feature type="region of interest" description="Disordered" evidence="5">
    <location>
        <begin position="93"/>
        <end position="114"/>
    </location>
</feature>
<dbReference type="InterPro" id="IPR047134">
    <property type="entry name" value="RNF4"/>
</dbReference>
<keyword evidence="2 4" id="KW-0863">Zinc-finger</keyword>
<keyword evidence="1" id="KW-0479">Metal-binding</keyword>
<reference evidence="7 8" key="1">
    <citation type="submission" date="2012-10" db="EMBL/GenBank/DDBJ databases">
        <authorList>
            <person name="Zafar N."/>
            <person name="Inman J."/>
            <person name="Hall N."/>
            <person name="Lorenzi H."/>
            <person name="Caler E."/>
        </authorList>
    </citation>
    <scope>NUCLEOTIDE SEQUENCE [LARGE SCALE GENOMIC DNA]</scope>
    <source>
        <strain evidence="7 8">IP1</strain>
    </source>
</reference>
<dbReference type="PANTHER" id="PTHR23041:SF78">
    <property type="entry name" value="E3 UBIQUITIN-PROTEIN LIGASE RNF4"/>
    <property type="match status" value="1"/>
</dbReference>
<evidence type="ECO:0000256" key="2">
    <source>
        <dbReference type="ARBA" id="ARBA00022771"/>
    </source>
</evidence>
<dbReference type="InterPro" id="IPR013083">
    <property type="entry name" value="Znf_RING/FYVE/PHD"/>
</dbReference>
<dbReference type="Gene3D" id="3.30.40.10">
    <property type="entry name" value="Zinc/RING finger domain, C3HC4 (zinc finger)"/>
    <property type="match status" value="1"/>
</dbReference>
<accession>A0A0A1UH73</accession>
<evidence type="ECO:0000256" key="3">
    <source>
        <dbReference type="ARBA" id="ARBA00022833"/>
    </source>
</evidence>
<evidence type="ECO:0000256" key="5">
    <source>
        <dbReference type="SAM" id="MobiDB-lite"/>
    </source>
</evidence>
<evidence type="ECO:0000256" key="1">
    <source>
        <dbReference type="ARBA" id="ARBA00022723"/>
    </source>
</evidence>
<protein>
    <recommendedName>
        <fullName evidence="6">RING-type domain-containing protein</fullName>
    </recommendedName>
</protein>
<evidence type="ECO:0000256" key="4">
    <source>
        <dbReference type="PROSITE-ProRule" id="PRU00175"/>
    </source>
</evidence>
<dbReference type="SUPFAM" id="SSF57850">
    <property type="entry name" value="RING/U-box"/>
    <property type="match status" value="1"/>
</dbReference>
<organism evidence="7 8">
    <name type="scientific">Entamoeba invadens IP1</name>
    <dbReference type="NCBI Taxonomy" id="370355"/>
    <lineage>
        <taxon>Eukaryota</taxon>
        <taxon>Amoebozoa</taxon>
        <taxon>Evosea</taxon>
        <taxon>Archamoebae</taxon>
        <taxon>Mastigamoebida</taxon>
        <taxon>Entamoebidae</taxon>
        <taxon>Entamoeba</taxon>
    </lineage>
</organism>
<dbReference type="Proteomes" id="UP000014680">
    <property type="component" value="Unassembled WGS sequence"/>
</dbReference>
<proteinExistence type="predicted"/>
<dbReference type="RefSeq" id="XP_004261593.1">
    <property type="nucleotide sequence ID" value="XM_004261545.1"/>
</dbReference>
<gene>
    <name evidence="7" type="ORF">EIN_247160</name>
</gene>
<dbReference type="AlphaFoldDB" id="A0A0A1UH73"/>
<dbReference type="InterPro" id="IPR001841">
    <property type="entry name" value="Znf_RING"/>
</dbReference>
<evidence type="ECO:0000313" key="7">
    <source>
        <dbReference type="EMBL" id="ELP94822.1"/>
    </source>
</evidence>
<evidence type="ECO:0000313" key="8">
    <source>
        <dbReference type="Proteomes" id="UP000014680"/>
    </source>
</evidence>
<dbReference type="Pfam" id="PF13920">
    <property type="entry name" value="zf-C3HC4_3"/>
    <property type="match status" value="1"/>
</dbReference>